<evidence type="ECO:0000259" key="1">
    <source>
        <dbReference type="SMART" id="SM00834"/>
    </source>
</evidence>
<dbReference type="SMART" id="SM00834">
    <property type="entry name" value="CxxC_CXXC_SSSS"/>
    <property type="match status" value="1"/>
</dbReference>
<protein>
    <recommendedName>
        <fullName evidence="1">Putative regulatory protein FmdB zinc ribbon domain-containing protein</fullName>
    </recommendedName>
</protein>
<evidence type="ECO:0000313" key="2">
    <source>
        <dbReference type="EMBL" id="OGC35146.1"/>
    </source>
</evidence>
<dbReference type="InterPro" id="IPR006058">
    <property type="entry name" value="2Fe2S_fd_BS"/>
</dbReference>
<accession>A0A1F4TR57</accession>
<dbReference type="Pfam" id="PF09723">
    <property type="entry name" value="Zn_ribbon_8"/>
    <property type="match status" value="1"/>
</dbReference>
<dbReference type="Gene3D" id="2.20.28.30">
    <property type="entry name" value="RNA polymerase ii, chain L"/>
    <property type="match status" value="1"/>
</dbReference>
<reference evidence="2 3" key="1">
    <citation type="journal article" date="2016" name="Nat. Commun.">
        <title>Thousands of microbial genomes shed light on interconnected biogeochemical processes in an aquifer system.</title>
        <authorList>
            <person name="Anantharaman K."/>
            <person name="Brown C.T."/>
            <person name="Hug L.A."/>
            <person name="Sharon I."/>
            <person name="Castelle C.J."/>
            <person name="Probst A.J."/>
            <person name="Thomas B.C."/>
            <person name="Singh A."/>
            <person name="Wilkins M.J."/>
            <person name="Karaoz U."/>
            <person name="Brodie E.L."/>
            <person name="Williams K.H."/>
            <person name="Hubbard S.S."/>
            <person name="Banfield J.F."/>
        </authorList>
    </citation>
    <scope>NUCLEOTIDE SEQUENCE [LARGE SCALE GENOMIC DNA]</scope>
</reference>
<dbReference type="Proteomes" id="UP000178951">
    <property type="component" value="Unassembled WGS sequence"/>
</dbReference>
<proteinExistence type="predicted"/>
<dbReference type="InterPro" id="IPR013429">
    <property type="entry name" value="Regulatory_FmdB_Zinc_ribbon"/>
</dbReference>
<dbReference type="GO" id="GO:0051537">
    <property type="term" value="F:2 iron, 2 sulfur cluster binding"/>
    <property type="evidence" value="ECO:0007669"/>
    <property type="project" value="InterPro"/>
</dbReference>
<organism evidence="2 3">
    <name type="scientific">candidate division WOR-1 bacterium RIFOXYB2_FULL_48_7</name>
    <dbReference type="NCBI Taxonomy" id="1802583"/>
    <lineage>
        <taxon>Bacteria</taxon>
        <taxon>Bacillati</taxon>
        <taxon>Saganbacteria</taxon>
    </lineage>
</organism>
<dbReference type="STRING" id="1802583.A2311_02565"/>
<feature type="domain" description="Putative regulatory protein FmdB zinc ribbon" evidence="1">
    <location>
        <begin position="1"/>
        <end position="43"/>
    </location>
</feature>
<name>A0A1F4TR57_UNCSA</name>
<dbReference type="NCBIfam" id="TIGR02605">
    <property type="entry name" value="CxxC_CxxC_SSSS"/>
    <property type="match status" value="1"/>
</dbReference>
<evidence type="ECO:0000313" key="3">
    <source>
        <dbReference type="Proteomes" id="UP000178951"/>
    </source>
</evidence>
<gene>
    <name evidence="2" type="ORF">A2311_02565</name>
</gene>
<dbReference type="PROSITE" id="PS00197">
    <property type="entry name" value="2FE2S_FER_1"/>
    <property type="match status" value="1"/>
</dbReference>
<comment type="caution">
    <text evidence="2">The sequence shown here is derived from an EMBL/GenBank/DDBJ whole genome shotgun (WGS) entry which is preliminary data.</text>
</comment>
<dbReference type="AlphaFoldDB" id="A0A1F4TR57"/>
<dbReference type="EMBL" id="MEUF01000034">
    <property type="protein sequence ID" value="OGC35146.1"/>
    <property type="molecule type" value="Genomic_DNA"/>
</dbReference>
<sequence length="75" mass="7744">MPSYDYKCGQCAARFEASHSMSGKPADLKCPKCGATELQRIFNTFARLGGGIEVAGQTAKSGCASCSSGSCSSCH</sequence>